<evidence type="ECO:0000256" key="3">
    <source>
        <dbReference type="ARBA" id="ARBA00022553"/>
    </source>
</evidence>
<dbReference type="GO" id="GO:0000155">
    <property type="term" value="F:phosphorelay sensor kinase activity"/>
    <property type="evidence" value="ECO:0007669"/>
    <property type="project" value="InterPro"/>
</dbReference>
<proteinExistence type="predicted"/>
<dbReference type="InterPro" id="IPR004358">
    <property type="entry name" value="Sig_transdc_His_kin-like_C"/>
</dbReference>
<feature type="transmembrane region" description="Helical" evidence="4">
    <location>
        <begin position="147"/>
        <end position="165"/>
    </location>
</feature>
<evidence type="ECO:0000259" key="5">
    <source>
        <dbReference type="PROSITE" id="PS50109"/>
    </source>
</evidence>
<protein>
    <recommendedName>
        <fullName evidence="2">histidine kinase</fullName>
        <ecNumber evidence="2">2.7.13.3</ecNumber>
    </recommendedName>
</protein>
<dbReference type="Gene3D" id="3.30.565.10">
    <property type="entry name" value="Histidine kinase-like ATPase, C-terminal domain"/>
    <property type="match status" value="1"/>
</dbReference>
<dbReference type="Gene3D" id="1.10.287.130">
    <property type="match status" value="1"/>
</dbReference>
<dbReference type="CDD" id="cd00082">
    <property type="entry name" value="HisKA"/>
    <property type="match status" value="1"/>
</dbReference>
<dbReference type="PRINTS" id="PR00344">
    <property type="entry name" value="BCTRLSENSOR"/>
</dbReference>
<name>A0A937DJL3_9BACT</name>
<gene>
    <name evidence="6" type="ORF">JKP34_12685</name>
</gene>
<dbReference type="EMBL" id="JAERQG010000003">
    <property type="protein sequence ID" value="MBL0766115.1"/>
    <property type="molecule type" value="Genomic_DNA"/>
</dbReference>
<feature type="transmembrane region" description="Helical" evidence="4">
    <location>
        <begin position="177"/>
        <end position="194"/>
    </location>
</feature>
<evidence type="ECO:0000313" key="7">
    <source>
        <dbReference type="Proteomes" id="UP000642920"/>
    </source>
</evidence>
<dbReference type="Pfam" id="PF00512">
    <property type="entry name" value="HisKA"/>
    <property type="match status" value="1"/>
</dbReference>
<dbReference type="InterPro" id="IPR036097">
    <property type="entry name" value="HisK_dim/P_sf"/>
</dbReference>
<organism evidence="6 7">
    <name type="scientific">Marivirga atlantica</name>
    <dbReference type="NCBI Taxonomy" id="1548457"/>
    <lineage>
        <taxon>Bacteria</taxon>
        <taxon>Pseudomonadati</taxon>
        <taxon>Bacteroidota</taxon>
        <taxon>Cytophagia</taxon>
        <taxon>Cytophagales</taxon>
        <taxon>Marivirgaceae</taxon>
        <taxon>Marivirga</taxon>
    </lineage>
</organism>
<comment type="catalytic activity">
    <reaction evidence="1">
        <text>ATP + protein L-histidine = ADP + protein N-phospho-L-histidine.</text>
        <dbReference type="EC" id="2.7.13.3"/>
    </reaction>
</comment>
<feature type="domain" description="Histidine kinase" evidence="5">
    <location>
        <begin position="228"/>
        <end position="445"/>
    </location>
</feature>
<keyword evidence="4" id="KW-0472">Membrane</keyword>
<dbReference type="SUPFAM" id="SSF47384">
    <property type="entry name" value="Homodimeric domain of signal transducing histidine kinase"/>
    <property type="match status" value="1"/>
</dbReference>
<dbReference type="RefSeq" id="WP_201922013.1">
    <property type="nucleotide sequence ID" value="NZ_JAERQG010000003.1"/>
</dbReference>
<dbReference type="Pfam" id="PF02518">
    <property type="entry name" value="HATPase_c"/>
    <property type="match status" value="1"/>
</dbReference>
<keyword evidence="4" id="KW-0812">Transmembrane</keyword>
<keyword evidence="7" id="KW-1185">Reference proteome</keyword>
<dbReference type="SUPFAM" id="SSF55874">
    <property type="entry name" value="ATPase domain of HSP90 chaperone/DNA topoisomerase II/histidine kinase"/>
    <property type="match status" value="1"/>
</dbReference>
<dbReference type="SMART" id="SM00387">
    <property type="entry name" value="HATPase_c"/>
    <property type="match status" value="1"/>
</dbReference>
<keyword evidence="4" id="KW-1133">Transmembrane helix</keyword>
<evidence type="ECO:0000256" key="1">
    <source>
        <dbReference type="ARBA" id="ARBA00000085"/>
    </source>
</evidence>
<feature type="transmembrane region" description="Helical" evidence="4">
    <location>
        <begin position="98"/>
        <end position="117"/>
    </location>
</feature>
<dbReference type="InterPro" id="IPR005467">
    <property type="entry name" value="His_kinase_dom"/>
</dbReference>
<dbReference type="SMART" id="SM00388">
    <property type="entry name" value="HisKA"/>
    <property type="match status" value="1"/>
</dbReference>
<dbReference type="PANTHER" id="PTHR43547">
    <property type="entry name" value="TWO-COMPONENT HISTIDINE KINASE"/>
    <property type="match status" value="1"/>
</dbReference>
<sequence length="448" mass="51340">MKATEVPNYNYNNTFLFFEDKQIERAFNRGRYRQDLQSLRFVLGFATVLSICYLFFDLYRYTDNINALIFRGGLALVLMTFVLATYLIQPSKYKQLQFLAFFIAIFTAVVGFLQNTSEEQGELFLSNFLSSGIFLSCTILGLRFRYVLPLITIFLVAYLIHVSLMDYGVNDYQFTQIPQLFTFYVIGVITSYLWDKQKMVLFMKESKLHQQYDTVDKLNHVKDRLFSTISHDVRGPIMNLKGVIELFKKGAISDSELKQLVQSLDKEIGKTSTLIDNLLAWSKTQLKGIEITKEKYQLKPQLEKLLELYKAQIEEKNLTLQLSISNDDTIFADREMMLIVFRNLLSNAIKFTPIGGKIEINGHEITNEHCYLISVKDNGKGIASEKIKNLFKIEKDRILGTTHDRGAGLGLTLVKEFIDLNNGEINCSSKLGSGTTFEIKLPHPVTKA</sequence>
<comment type="caution">
    <text evidence="6">The sequence shown here is derived from an EMBL/GenBank/DDBJ whole genome shotgun (WGS) entry which is preliminary data.</text>
</comment>
<feature type="transmembrane region" description="Helical" evidence="4">
    <location>
        <begin position="38"/>
        <end position="56"/>
    </location>
</feature>
<keyword evidence="3" id="KW-0597">Phosphoprotein</keyword>
<evidence type="ECO:0000313" key="6">
    <source>
        <dbReference type="EMBL" id="MBL0766115.1"/>
    </source>
</evidence>
<dbReference type="InterPro" id="IPR036890">
    <property type="entry name" value="HATPase_C_sf"/>
</dbReference>
<dbReference type="InterPro" id="IPR003661">
    <property type="entry name" value="HisK_dim/P_dom"/>
</dbReference>
<feature type="transmembrane region" description="Helical" evidence="4">
    <location>
        <begin position="68"/>
        <end position="86"/>
    </location>
</feature>
<dbReference type="PANTHER" id="PTHR43547:SF2">
    <property type="entry name" value="HYBRID SIGNAL TRANSDUCTION HISTIDINE KINASE C"/>
    <property type="match status" value="1"/>
</dbReference>
<evidence type="ECO:0000256" key="2">
    <source>
        <dbReference type="ARBA" id="ARBA00012438"/>
    </source>
</evidence>
<feature type="transmembrane region" description="Helical" evidence="4">
    <location>
        <begin position="123"/>
        <end position="142"/>
    </location>
</feature>
<dbReference type="Proteomes" id="UP000642920">
    <property type="component" value="Unassembled WGS sequence"/>
</dbReference>
<dbReference type="EC" id="2.7.13.3" evidence="2"/>
<dbReference type="PROSITE" id="PS50109">
    <property type="entry name" value="HIS_KIN"/>
    <property type="match status" value="1"/>
</dbReference>
<dbReference type="AlphaFoldDB" id="A0A937DJL3"/>
<evidence type="ECO:0000256" key="4">
    <source>
        <dbReference type="SAM" id="Phobius"/>
    </source>
</evidence>
<accession>A0A937DJL3</accession>
<reference evidence="6" key="1">
    <citation type="submission" date="2021-01" db="EMBL/GenBank/DDBJ databases">
        <title>Marivirga sp. nov., isolated from intertidal surface sediments.</title>
        <authorList>
            <person name="Zhang M."/>
        </authorList>
    </citation>
    <scope>NUCLEOTIDE SEQUENCE</scope>
    <source>
        <strain evidence="6">SM1354</strain>
    </source>
</reference>
<dbReference type="InterPro" id="IPR003594">
    <property type="entry name" value="HATPase_dom"/>
</dbReference>